<proteinExistence type="predicted"/>
<protein>
    <submittedName>
        <fullName evidence="1">Uncharacterized protein</fullName>
    </submittedName>
</protein>
<dbReference type="Proteomes" id="UP000580839">
    <property type="component" value="Unassembled WGS sequence"/>
</dbReference>
<evidence type="ECO:0000313" key="2">
    <source>
        <dbReference type="Proteomes" id="UP000580839"/>
    </source>
</evidence>
<sequence length="115" mass="12045">MSRISVARFVVLFFVFGVGVVVGSFAADRFDFHVFQGSDNKGFSAVVEPSEQGAVASVVVSPVAQVVRVARRVDAVVRATVALRVHSSASVVRVTAPVIGRAAVALTRVVHAVVV</sequence>
<gene>
    <name evidence="1" type="ORF">HOP12_09705</name>
</gene>
<dbReference type="EMBL" id="JABFRW010000120">
    <property type="protein sequence ID" value="NOT34431.1"/>
    <property type="molecule type" value="Genomic_DNA"/>
</dbReference>
<evidence type="ECO:0000313" key="1">
    <source>
        <dbReference type="EMBL" id="NOT34431.1"/>
    </source>
</evidence>
<reference evidence="1 2" key="1">
    <citation type="submission" date="2020-04" db="EMBL/GenBank/DDBJ databases">
        <title>Metagenomic profiling of ammonia- and methane-oxidizing microorganisms in a Dutch drinking water treatment plant.</title>
        <authorList>
            <person name="Poghosyan L."/>
            <person name="Leucker S."/>
        </authorList>
    </citation>
    <scope>NUCLEOTIDE SEQUENCE [LARGE SCALE GENOMIC DNA]</scope>
    <source>
        <strain evidence="1">S-RSF-IL-03</strain>
    </source>
</reference>
<organism evidence="1 2">
    <name type="scientific">Eiseniibacteriota bacterium</name>
    <dbReference type="NCBI Taxonomy" id="2212470"/>
    <lineage>
        <taxon>Bacteria</taxon>
        <taxon>Candidatus Eiseniibacteriota</taxon>
    </lineage>
</organism>
<accession>A0A849SJ19</accession>
<dbReference type="AlphaFoldDB" id="A0A849SJ19"/>
<comment type="caution">
    <text evidence="1">The sequence shown here is derived from an EMBL/GenBank/DDBJ whole genome shotgun (WGS) entry which is preliminary data.</text>
</comment>
<name>A0A849SJ19_UNCEI</name>